<dbReference type="Gene3D" id="3.40.50.20">
    <property type="match status" value="1"/>
</dbReference>
<accession>A0ABT2G169</accession>
<evidence type="ECO:0000259" key="1">
    <source>
        <dbReference type="Pfam" id="PF17836"/>
    </source>
</evidence>
<organism evidence="2 3">
    <name type="scientific">Algoriphagus limi</name>
    <dbReference type="NCBI Taxonomy" id="2975273"/>
    <lineage>
        <taxon>Bacteria</taxon>
        <taxon>Pseudomonadati</taxon>
        <taxon>Bacteroidota</taxon>
        <taxon>Cytophagia</taxon>
        <taxon>Cytophagales</taxon>
        <taxon>Cyclobacteriaceae</taxon>
        <taxon>Algoriphagus</taxon>
    </lineage>
</organism>
<evidence type="ECO:0000313" key="3">
    <source>
        <dbReference type="Proteomes" id="UP001206788"/>
    </source>
</evidence>
<dbReference type="EMBL" id="JANWGH010000001">
    <property type="protein sequence ID" value="MCS5489017.1"/>
    <property type="molecule type" value="Genomic_DNA"/>
</dbReference>
<dbReference type="Proteomes" id="UP001206788">
    <property type="component" value="Unassembled WGS sequence"/>
</dbReference>
<sequence length="68" mass="7693">MLVAGAGGHAFELLDILISEGKTKNLYFFDEINPGEVFQDRFPIIHTEEQVKSYFEKDPFFILGTGNP</sequence>
<reference evidence="2 3" key="1">
    <citation type="submission" date="2022-08" db="EMBL/GenBank/DDBJ databases">
        <title>Algoriphagus sp. CAU 1643 isolated from mud.</title>
        <authorList>
            <person name="Kim W."/>
        </authorList>
    </citation>
    <scope>NUCLEOTIDE SEQUENCE [LARGE SCALE GENOMIC DNA]</scope>
    <source>
        <strain evidence="2 3">CAU 1643</strain>
    </source>
</reference>
<proteinExistence type="predicted"/>
<dbReference type="Pfam" id="PF17836">
    <property type="entry name" value="PglD_N"/>
    <property type="match status" value="1"/>
</dbReference>
<evidence type="ECO:0000313" key="2">
    <source>
        <dbReference type="EMBL" id="MCS5489017.1"/>
    </source>
</evidence>
<name>A0ABT2G169_9BACT</name>
<feature type="domain" description="PglD N-terminal" evidence="1">
    <location>
        <begin position="2"/>
        <end position="67"/>
    </location>
</feature>
<protein>
    <recommendedName>
        <fullName evidence="1">PglD N-terminal domain-containing protein</fullName>
    </recommendedName>
</protein>
<dbReference type="InterPro" id="IPR041561">
    <property type="entry name" value="PglD_N"/>
</dbReference>
<comment type="caution">
    <text evidence="2">The sequence shown here is derived from an EMBL/GenBank/DDBJ whole genome shotgun (WGS) entry which is preliminary data.</text>
</comment>
<dbReference type="RefSeq" id="WP_259412694.1">
    <property type="nucleotide sequence ID" value="NZ_JANWGH010000001.1"/>
</dbReference>
<gene>
    <name evidence="2" type="ORF">NY014_01165</name>
</gene>
<keyword evidence="3" id="KW-1185">Reference proteome</keyword>